<keyword evidence="3" id="KW-0804">Transcription</keyword>
<keyword evidence="2" id="KW-0238">DNA-binding</keyword>
<dbReference type="SUPFAM" id="SSF48008">
    <property type="entry name" value="GntR ligand-binding domain-like"/>
    <property type="match status" value="1"/>
</dbReference>
<keyword evidence="1" id="KW-0805">Transcription regulation</keyword>
<dbReference type="Pfam" id="PF07729">
    <property type="entry name" value="FCD"/>
    <property type="match status" value="1"/>
</dbReference>
<organism evidence="5 6">
    <name type="scientific">Microbacterium suwonense</name>
    <dbReference type="NCBI Taxonomy" id="683047"/>
    <lineage>
        <taxon>Bacteria</taxon>
        <taxon>Bacillati</taxon>
        <taxon>Actinomycetota</taxon>
        <taxon>Actinomycetes</taxon>
        <taxon>Micrococcales</taxon>
        <taxon>Microbacteriaceae</taxon>
        <taxon>Microbacterium</taxon>
    </lineage>
</organism>
<sequence length="114" mass="12559">MQAAAALARLCADQEKRLAERDIDGHRRLDILFHRALWQASGNSRILRAGEPLLDQMLLGNALSARQPGRGDQSLQEHRAIIDAIARADASAAEDLARTHIWRSHQSFADAIAS</sequence>
<dbReference type="RefSeq" id="WP_286300635.1">
    <property type="nucleotide sequence ID" value="NZ_AP027728.1"/>
</dbReference>
<dbReference type="Proteomes" id="UP001321543">
    <property type="component" value="Chromosome"/>
</dbReference>
<name>A0ABM8FWM8_9MICO</name>
<evidence type="ECO:0000313" key="5">
    <source>
        <dbReference type="EMBL" id="BDZ40127.1"/>
    </source>
</evidence>
<reference evidence="6" key="1">
    <citation type="journal article" date="2019" name="Int. J. Syst. Evol. Microbiol.">
        <title>The Global Catalogue of Microorganisms (GCM) 10K type strain sequencing project: providing services to taxonomists for standard genome sequencing and annotation.</title>
        <authorList>
            <consortium name="The Broad Institute Genomics Platform"/>
            <consortium name="The Broad Institute Genome Sequencing Center for Infectious Disease"/>
            <person name="Wu L."/>
            <person name="Ma J."/>
        </authorList>
    </citation>
    <scope>NUCLEOTIDE SEQUENCE [LARGE SCALE GENOMIC DNA]</scope>
    <source>
        <strain evidence="6">NBRC 106310</strain>
    </source>
</reference>
<dbReference type="Gene3D" id="1.20.120.530">
    <property type="entry name" value="GntR ligand-binding domain-like"/>
    <property type="match status" value="1"/>
</dbReference>
<feature type="domain" description="GntR C-terminal" evidence="4">
    <location>
        <begin position="4"/>
        <end position="101"/>
    </location>
</feature>
<evidence type="ECO:0000256" key="1">
    <source>
        <dbReference type="ARBA" id="ARBA00023015"/>
    </source>
</evidence>
<evidence type="ECO:0000313" key="6">
    <source>
        <dbReference type="Proteomes" id="UP001321543"/>
    </source>
</evidence>
<keyword evidence="6" id="KW-1185">Reference proteome</keyword>
<dbReference type="InterPro" id="IPR011711">
    <property type="entry name" value="GntR_C"/>
</dbReference>
<dbReference type="InterPro" id="IPR008920">
    <property type="entry name" value="TF_FadR/GntR_C"/>
</dbReference>
<evidence type="ECO:0000256" key="2">
    <source>
        <dbReference type="ARBA" id="ARBA00023125"/>
    </source>
</evidence>
<evidence type="ECO:0000256" key="3">
    <source>
        <dbReference type="ARBA" id="ARBA00023163"/>
    </source>
</evidence>
<gene>
    <name evidence="5" type="ORF">GCM10025863_27410</name>
</gene>
<proteinExistence type="predicted"/>
<accession>A0ABM8FWM8</accession>
<protein>
    <recommendedName>
        <fullName evidence="4">GntR C-terminal domain-containing protein</fullName>
    </recommendedName>
</protein>
<dbReference type="EMBL" id="AP027728">
    <property type="protein sequence ID" value="BDZ40127.1"/>
    <property type="molecule type" value="Genomic_DNA"/>
</dbReference>
<evidence type="ECO:0000259" key="4">
    <source>
        <dbReference type="Pfam" id="PF07729"/>
    </source>
</evidence>